<evidence type="ECO:0000313" key="2">
    <source>
        <dbReference type="Proteomes" id="UP000652761"/>
    </source>
</evidence>
<dbReference type="EMBL" id="NMUH01000176">
    <property type="protein sequence ID" value="MQL73672.1"/>
    <property type="molecule type" value="Genomic_DNA"/>
</dbReference>
<keyword evidence="2" id="KW-1185">Reference proteome</keyword>
<gene>
    <name evidence="1" type="ORF">Taro_006030</name>
</gene>
<dbReference type="Proteomes" id="UP000652761">
    <property type="component" value="Unassembled WGS sequence"/>
</dbReference>
<name>A0A843TML4_COLES</name>
<dbReference type="AlphaFoldDB" id="A0A843TML4"/>
<evidence type="ECO:0000313" key="1">
    <source>
        <dbReference type="EMBL" id="MQL73672.1"/>
    </source>
</evidence>
<reference evidence="1" key="1">
    <citation type="submission" date="2017-07" db="EMBL/GenBank/DDBJ databases">
        <title>Taro Niue Genome Assembly and Annotation.</title>
        <authorList>
            <person name="Atibalentja N."/>
            <person name="Keating K."/>
            <person name="Fields C.J."/>
        </authorList>
    </citation>
    <scope>NUCLEOTIDE SEQUENCE</scope>
    <source>
        <strain evidence="1">Niue_2</strain>
        <tissue evidence="1">Leaf</tissue>
    </source>
</reference>
<accession>A0A843TML4</accession>
<proteinExistence type="predicted"/>
<organism evidence="1 2">
    <name type="scientific">Colocasia esculenta</name>
    <name type="common">Wild taro</name>
    <name type="synonym">Arum esculentum</name>
    <dbReference type="NCBI Taxonomy" id="4460"/>
    <lineage>
        <taxon>Eukaryota</taxon>
        <taxon>Viridiplantae</taxon>
        <taxon>Streptophyta</taxon>
        <taxon>Embryophyta</taxon>
        <taxon>Tracheophyta</taxon>
        <taxon>Spermatophyta</taxon>
        <taxon>Magnoliopsida</taxon>
        <taxon>Liliopsida</taxon>
        <taxon>Araceae</taxon>
        <taxon>Aroideae</taxon>
        <taxon>Colocasieae</taxon>
        <taxon>Colocasia</taxon>
    </lineage>
</organism>
<comment type="caution">
    <text evidence="1">The sequence shown here is derived from an EMBL/GenBank/DDBJ whole genome shotgun (WGS) entry which is preliminary data.</text>
</comment>
<protein>
    <submittedName>
        <fullName evidence="1">Uncharacterized protein</fullName>
    </submittedName>
</protein>
<sequence>MTSALSTSLVVLSMAPCFSFNPTPIKLLLTCSNDCFADSIWKTLFLVLAGGLAGAWNIVLSNACQNLPLVDDGRLGELCRLDKRVFLRMCKKCPSGMQVSIPEKTVIVARGREAGEGARWRGRVQNEPGVLPGITTHTAHTLRGEWGGGSMQWAGCGTCLRAHTLPANKDGRGDHSAITPDECWQVHFSMESYAPLMNSDA</sequence>